<sequence length="112" mass="13059">MDKLSTYSNYVVELLETYLHPGLESPIHEHLVIDREHHHYQFLREGWVDKNTFQMGIVLHFQIKADGKIWILANWTEDDVARELVERGVLKQDIVLAFQPESVRKLSGYAAA</sequence>
<organism evidence="1 2">
    <name type="scientific">Haliscomenobacter hydrossis (strain ATCC 27775 / DSM 1100 / LMG 10767 / O)</name>
    <dbReference type="NCBI Taxonomy" id="760192"/>
    <lineage>
        <taxon>Bacteria</taxon>
        <taxon>Pseudomonadati</taxon>
        <taxon>Bacteroidota</taxon>
        <taxon>Saprospiria</taxon>
        <taxon>Saprospirales</taxon>
        <taxon>Haliscomenobacteraceae</taxon>
        <taxon>Haliscomenobacter</taxon>
    </lineage>
</organism>
<evidence type="ECO:0000313" key="2">
    <source>
        <dbReference type="Proteomes" id="UP000008461"/>
    </source>
</evidence>
<reference key="2">
    <citation type="submission" date="2011-04" db="EMBL/GenBank/DDBJ databases">
        <title>Complete sequence of chromosome of Haliscomenobacter hydrossis DSM 1100.</title>
        <authorList>
            <consortium name="US DOE Joint Genome Institute (JGI-PGF)"/>
            <person name="Lucas S."/>
            <person name="Han J."/>
            <person name="Lapidus A."/>
            <person name="Bruce D."/>
            <person name="Goodwin L."/>
            <person name="Pitluck S."/>
            <person name="Peters L."/>
            <person name="Kyrpides N."/>
            <person name="Mavromatis K."/>
            <person name="Ivanova N."/>
            <person name="Ovchinnikova G."/>
            <person name="Pagani I."/>
            <person name="Daligault H."/>
            <person name="Detter J.C."/>
            <person name="Han C."/>
            <person name="Land M."/>
            <person name="Hauser L."/>
            <person name="Markowitz V."/>
            <person name="Cheng J.-F."/>
            <person name="Hugenholtz P."/>
            <person name="Woyke T."/>
            <person name="Wu D."/>
            <person name="Verbarg S."/>
            <person name="Frueling A."/>
            <person name="Brambilla E."/>
            <person name="Klenk H.-P."/>
            <person name="Eisen J.A."/>
        </authorList>
    </citation>
    <scope>NUCLEOTIDE SEQUENCE</scope>
    <source>
        <strain>DSM 1100</strain>
    </source>
</reference>
<dbReference type="AlphaFoldDB" id="F4L432"/>
<dbReference type="InterPro" id="IPR014968">
    <property type="entry name" value="XisI"/>
</dbReference>
<dbReference type="RefSeq" id="WP_013765276.1">
    <property type="nucleotide sequence ID" value="NC_015510.1"/>
</dbReference>
<dbReference type="InterPro" id="IPR035943">
    <property type="entry name" value="XisI-like_sf"/>
</dbReference>
<gene>
    <name evidence="1" type="ordered locus">Halhy_2865</name>
</gene>
<dbReference type="SUPFAM" id="SSF143847">
    <property type="entry name" value="XisI-like"/>
    <property type="match status" value="1"/>
</dbReference>
<dbReference type="Pfam" id="PF08869">
    <property type="entry name" value="XisI"/>
    <property type="match status" value="1"/>
</dbReference>
<accession>F4L432</accession>
<dbReference type="HOGENOM" id="CLU_149829_1_0_10"/>
<keyword evidence="2" id="KW-1185">Reference proteome</keyword>
<dbReference type="KEGG" id="hhy:Halhy_2865"/>
<proteinExistence type="predicted"/>
<protein>
    <submittedName>
        <fullName evidence="1">XisI protein</fullName>
    </submittedName>
</protein>
<dbReference type="STRING" id="760192.Halhy_2865"/>
<dbReference type="EMBL" id="CP002691">
    <property type="protein sequence ID" value="AEE50730.1"/>
    <property type="molecule type" value="Genomic_DNA"/>
</dbReference>
<dbReference type="Gene3D" id="3.30.310.110">
    <property type="entry name" value="XisI-like"/>
    <property type="match status" value="1"/>
</dbReference>
<dbReference type="Proteomes" id="UP000008461">
    <property type="component" value="Chromosome"/>
</dbReference>
<dbReference type="CDD" id="cd16382">
    <property type="entry name" value="XisI-like"/>
    <property type="match status" value="1"/>
</dbReference>
<reference evidence="1 2" key="1">
    <citation type="journal article" date="2011" name="Stand. Genomic Sci.">
        <title>Complete genome sequence of Haliscomenobacter hydrossis type strain (O).</title>
        <authorList>
            <consortium name="US DOE Joint Genome Institute (JGI-PGF)"/>
            <person name="Daligault H."/>
            <person name="Lapidus A."/>
            <person name="Zeytun A."/>
            <person name="Nolan M."/>
            <person name="Lucas S."/>
            <person name="Del Rio T.G."/>
            <person name="Tice H."/>
            <person name="Cheng J.F."/>
            <person name="Tapia R."/>
            <person name="Han C."/>
            <person name="Goodwin L."/>
            <person name="Pitluck S."/>
            <person name="Liolios K."/>
            <person name="Pagani I."/>
            <person name="Ivanova N."/>
            <person name="Huntemann M."/>
            <person name="Mavromatis K."/>
            <person name="Mikhailova N."/>
            <person name="Pati A."/>
            <person name="Chen A."/>
            <person name="Palaniappan K."/>
            <person name="Land M."/>
            <person name="Hauser L."/>
            <person name="Brambilla E.M."/>
            <person name="Rohde M."/>
            <person name="Verbarg S."/>
            <person name="Goker M."/>
            <person name="Bristow J."/>
            <person name="Eisen J.A."/>
            <person name="Markowitz V."/>
            <person name="Hugenholtz P."/>
            <person name="Kyrpides N.C."/>
            <person name="Klenk H.P."/>
            <person name="Woyke T."/>
        </authorList>
    </citation>
    <scope>NUCLEOTIDE SEQUENCE [LARGE SCALE GENOMIC DNA]</scope>
    <source>
        <strain evidence="2">ATCC 27775 / DSM 1100 / LMG 10767 / O</strain>
    </source>
</reference>
<evidence type="ECO:0000313" key="1">
    <source>
        <dbReference type="EMBL" id="AEE50730.1"/>
    </source>
</evidence>
<name>F4L432_HALH1</name>
<dbReference type="OrthoDB" id="961570at2"/>